<feature type="short sequence motif" description="'HIGH' region" evidence="8">
    <location>
        <begin position="117"/>
        <end position="127"/>
    </location>
</feature>
<dbReference type="NCBIfam" id="TIGR00456">
    <property type="entry name" value="argS"/>
    <property type="match status" value="1"/>
</dbReference>
<dbReference type="Gene3D" id="1.10.730.10">
    <property type="entry name" value="Isoleucyl-tRNA Synthetase, Domain 1"/>
    <property type="match status" value="1"/>
</dbReference>
<evidence type="ECO:0000256" key="1">
    <source>
        <dbReference type="ARBA" id="ARBA00005594"/>
    </source>
</evidence>
<dbReference type="SUPFAM" id="SSF47323">
    <property type="entry name" value="Anticodon-binding domain of a subclass of class I aminoacyl-tRNA synthetases"/>
    <property type="match status" value="1"/>
</dbReference>
<keyword evidence="3 8" id="KW-0547">Nucleotide-binding</keyword>
<keyword evidence="4 8" id="KW-0067">ATP-binding</keyword>
<dbReference type="AlphaFoldDB" id="A0A1G8WT44"/>
<dbReference type="Proteomes" id="UP000326500">
    <property type="component" value="Unassembled WGS sequence"/>
</dbReference>
<feature type="domain" description="DALR anticodon binding" evidence="10">
    <location>
        <begin position="444"/>
        <end position="555"/>
    </location>
</feature>
<organism evidence="12 13">
    <name type="scientific">Methanoculleus thermophilus</name>
    <dbReference type="NCBI Taxonomy" id="2200"/>
    <lineage>
        <taxon>Archaea</taxon>
        <taxon>Methanobacteriati</taxon>
        <taxon>Methanobacteriota</taxon>
        <taxon>Stenosarchaea group</taxon>
        <taxon>Methanomicrobia</taxon>
        <taxon>Methanomicrobiales</taxon>
        <taxon>Methanomicrobiaceae</taxon>
        <taxon>Methanoculleus</taxon>
    </lineage>
</organism>
<keyword evidence="8" id="KW-0963">Cytoplasm</keyword>
<evidence type="ECO:0000259" key="10">
    <source>
        <dbReference type="SMART" id="SM00836"/>
    </source>
</evidence>
<dbReference type="CDD" id="cd07956">
    <property type="entry name" value="Anticodon_Ia_Arg"/>
    <property type="match status" value="1"/>
</dbReference>
<evidence type="ECO:0000313" key="12">
    <source>
        <dbReference type="EMBL" id="SDJ81528.1"/>
    </source>
</evidence>
<dbReference type="STRING" id="2200.GCA_001571405_00842"/>
<dbReference type="GO" id="GO:0005524">
    <property type="term" value="F:ATP binding"/>
    <property type="evidence" value="ECO:0007669"/>
    <property type="project" value="UniProtKB-UniRule"/>
</dbReference>
<evidence type="ECO:0000256" key="9">
    <source>
        <dbReference type="RuleBase" id="RU363038"/>
    </source>
</evidence>
<name>A0A1G8WT44_9EURY</name>
<dbReference type="PANTHER" id="PTHR11956:SF5">
    <property type="entry name" value="ARGININE--TRNA LIGASE, CYTOPLASMIC"/>
    <property type="match status" value="1"/>
</dbReference>
<evidence type="ECO:0000256" key="3">
    <source>
        <dbReference type="ARBA" id="ARBA00022741"/>
    </source>
</evidence>
<gene>
    <name evidence="8" type="primary">argS</name>
    <name evidence="12" type="ORF">SAMN04488571_10197</name>
</gene>
<evidence type="ECO:0000256" key="8">
    <source>
        <dbReference type="HAMAP-Rule" id="MF_00123"/>
    </source>
</evidence>
<dbReference type="SMART" id="SM01016">
    <property type="entry name" value="Arg_tRNA_synt_N"/>
    <property type="match status" value="1"/>
</dbReference>
<dbReference type="HAMAP" id="MF_00123">
    <property type="entry name" value="Arg_tRNA_synth"/>
    <property type="match status" value="1"/>
</dbReference>
<dbReference type="PROSITE" id="PS00178">
    <property type="entry name" value="AA_TRNA_LIGASE_I"/>
    <property type="match status" value="1"/>
</dbReference>
<evidence type="ECO:0000313" key="13">
    <source>
        <dbReference type="Proteomes" id="UP000326500"/>
    </source>
</evidence>
<evidence type="ECO:0000256" key="7">
    <source>
        <dbReference type="ARBA" id="ARBA00049339"/>
    </source>
</evidence>
<evidence type="ECO:0000256" key="5">
    <source>
        <dbReference type="ARBA" id="ARBA00022917"/>
    </source>
</evidence>
<dbReference type="Gene3D" id="3.30.1360.70">
    <property type="entry name" value="Arginyl tRNA synthetase N-terminal domain"/>
    <property type="match status" value="1"/>
</dbReference>
<dbReference type="InterPro" id="IPR001412">
    <property type="entry name" value="aa-tRNA-synth_I_CS"/>
</dbReference>
<keyword evidence="5 8" id="KW-0648">Protein biosynthesis</keyword>
<evidence type="ECO:0000259" key="11">
    <source>
        <dbReference type="SMART" id="SM01016"/>
    </source>
</evidence>
<protein>
    <recommendedName>
        <fullName evidence="8">Arginine--tRNA ligase</fullName>
        <ecNumber evidence="8">6.1.1.19</ecNumber>
    </recommendedName>
    <alternativeName>
        <fullName evidence="8">Arginyl-tRNA synthetase</fullName>
        <shortName evidence="8">ArgRS</shortName>
    </alternativeName>
</protein>
<accession>A0A1G8WT44</accession>
<dbReference type="EC" id="6.1.1.19" evidence="8"/>
<dbReference type="InterPro" id="IPR014729">
    <property type="entry name" value="Rossmann-like_a/b/a_fold"/>
</dbReference>
<dbReference type="InterPro" id="IPR036695">
    <property type="entry name" value="Arg-tRNA-synth_N_sf"/>
</dbReference>
<dbReference type="Gene3D" id="3.40.50.620">
    <property type="entry name" value="HUPs"/>
    <property type="match status" value="1"/>
</dbReference>
<dbReference type="InterPro" id="IPR001278">
    <property type="entry name" value="Arg-tRNA-ligase"/>
</dbReference>
<dbReference type="PANTHER" id="PTHR11956">
    <property type="entry name" value="ARGINYL-TRNA SYNTHETASE"/>
    <property type="match status" value="1"/>
</dbReference>
<dbReference type="SMART" id="SM00836">
    <property type="entry name" value="DALR_1"/>
    <property type="match status" value="1"/>
</dbReference>
<dbReference type="GO" id="GO:0004814">
    <property type="term" value="F:arginine-tRNA ligase activity"/>
    <property type="evidence" value="ECO:0007669"/>
    <property type="project" value="UniProtKB-UniRule"/>
</dbReference>
<keyword evidence="2 8" id="KW-0436">Ligase</keyword>
<proteinExistence type="inferred from homology"/>
<keyword evidence="6 8" id="KW-0030">Aminoacyl-tRNA synthetase</keyword>
<dbReference type="FunFam" id="1.10.730.10:FF:000006">
    <property type="entry name" value="Arginyl-tRNA synthetase 2, mitochondrial"/>
    <property type="match status" value="1"/>
</dbReference>
<comment type="catalytic activity">
    <reaction evidence="7 8">
        <text>tRNA(Arg) + L-arginine + ATP = L-arginyl-tRNA(Arg) + AMP + diphosphate</text>
        <dbReference type="Rhea" id="RHEA:20301"/>
        <dbReference type="Rhea" id="RHEA-COMP:9658"/>
        <dbReference type="Rhea" id="RHEA-COMP:9673"/>
        <dbReference type="ChEBI" id="CHEBI:30616"/>
        <dbReference type="ChEBI" id="CHEBI:32682"/>
        <dbReference type="ChEBI" id="CHEBI:33019"/>
        <dbReference type="ChEBI" id="CHEBI:78442"/>
        <dbReference type="ChEBI" id="CHEBI:78513"/>
        <dbReference type="ChEBI" id="CHEBI:456215"/>
        <dbReference type="EC" id="6.1.1.19"/>
    </reaction>
</comment>
<dbReference type="Pfam" id="PF03485">
    <property type="entry name" value="Arg_tRNA_synt_N"/>
    <property type="match status" value="1"/>
</dbReference>
<dbReference type="CDD" id="cd00671">
    <property type="entry name" value="ArgRS_core"/>
    <property type="match status" value="1"/>
</dbReference>
<evidence type="ECO:0000256" key="2">
    <source>
        <dbReference type="ARBA" id="ARBA00022598"/>
    </source>
</evidence>
<dbReference type="SUPFAM" id="SSF55190">
    <property type="entry name" value="Arginyl-tRNA synthetase (ArgRS), N-terminal 'additional' domain"/>
    <property type="match status" value="1"/>
</dbReference>
<dbReference type="GO" id="GO:0005737">
    <property type="term" value="C:cytoplasm"/>
    <property type="evidence" value="ECO:0007669"/>
    <property type="project" value="UniProtKB-SubCell"/>
</dbReference>
<dbReference type="Pfam" id="PF00750">
    <property type="entry name" value="tRNA-synt_1d"/>
    <property type="match status" value="1"/>
</dbReference>
<dbReference type="SUPFAM" id="SSF52374">
    <property type="entry name" value="Nucleotidylyl transferase"/>
    <property type="match status" value="1"/>
</dbReference>
<comment type="similarity">
    <text evidence="1 8 9">Belongs to the class-I aminoacyl-tRNA synthetase family.</text>
</comment>
<dbReference type="PRINTS" id="PR01038">
    <property type="entry name" value="TRNASYNTHARG"/>
</dbReference>
<dbReference type="InterPro" id="IPR035684">
    <property type="entry name" value="ArgRS_core"/>
</dbReference>
<keyword evidence="13" id="KW-1185">Reference proteome</keyword>
<evidence type="ECO:0000256" key="4">
    <source>
        <dbReference type="ARBA" id="ARBA00022840"/>
    </source>
</evidence>
<dbReference type="InterPro" id="IPR009080">
    <property type="entry name" value="tRNAsynth_Ia_anticodon-bd"/>
</dbReference>
<dbReference type="InterPro" id="IPR005148">
    <property type="entry name" value="Arg-tRNA-synth_N"/>
</dbReference>
<feature type="domain" description="Arginyl tRNA synthetase N-terminal" evidence="11">
    <location>
        <begin position="8"/>
        <end position="83"/>
    </location>
</feature>
<dbReference type="InterPro" id="IPR008909">
    <property type="entry name" value="DALR_anticod-bd"/>
</dbReference>
<dbReference type="GO" id="GO:0006420">
    <property type="term" value="P:arginyl-tRNA aminoacylation"/>
    <property type="evidence" value="ECO:0007669"/>
    <property type="project" value="UniProtKB-UniRule"/>
</dbReference>
<reference evidence="12 13" key="1">
    <citation type="submission" date="2016-10" db="EMBL/GenBank/DDBJ databases">
        <authorList>
            <person name="Varghese N."/>
            <person name="Submissions S."/>
        </authorList>
    </citation>
    <scope>NUCLEOTIDE SEQUENCE [LARGE SCALE GENOMIC DNA]</scope>
    <source>
        <strain evidence="12 13">DSM 2373</strain>
    </source>
</reference>
<sequence>MMFQEKYHQIERMLRACTGEEDVLLTTGGDHADLASTIAFKLAKKEKRPPQKIAADIVEKLSKDPELGDVQVEAAGPYINFRFGPSLLGEAVREALEPGYGKHSRRSVRVILEHTSANPNGPLHVGHIRNTVIGDTLARAFRKAGYPLEVQYYLNDMGRQIAIVSWGFDRLDIPRSEGEKEDHYVARVYVAANREIEKNPEITKEIDHLMQKVEQGDAETVAKFRRVVSLCAEGIKATLAAMNAHHDRFVWESDFVRIGDVDRIFERIRRLPQTHEDETLWVDLSERGFEKKYILRRSDGTSVYSARDLAYHTWKARNYDRMIDVLGADHKLIGAQLQATLELLGERPPEIVFFEFVSLPEGSMSTRAGKFVSADELIEEVTSKAYEEVTVRRPELSEEERRSIAKSVAIAAIRYDIVKVSPEKSTVFDWKEALDFERQSGPYIQYAHARACSILEKAGEFTPMFTYETEHEVALARHLARFPAVIEQTVEELRPHLLANYARELADLFNAFYHYDPVLKSEGETRNSRLTLVDAVRNTLQESLEILGIDALRSM</sequence>
<evidence type="ECO:0000256" key="6">
    <source>
        <dbReference type="ARBA" id="ARBA00023146"/>
    </source>
</evidence>
<comment type="subcellular location">
    <subcellularLocation>
        <location evidence="8">Cytoplasm</location>
    </subcellularLocation>
</comment>
<dbReference type="EMBL" id="FNFT01000001">
    <property type="protein sequence ID" value="SDJ81528.1"/>
    <property type="molecule type" value="Genomic_DNA"/>
</dbReference>
<dbReference type="Pfam" id="PF05746">
    <property type="entry name" value="DALR_1"/>
    <property type="match status" value="1"/>
</dbReference>